<comment type="caution">
    <text evidence="2">The sequence shown here is derived from an EMBL/GenBank/DDBJ whole genome shotgun (WGS) entry which is preliminary data.</text>
</comment>
<proteinExistence type="predicted"/>
<dbReference type="Proteomes" id="UP000670092">
    <property type="component" value="Unassembled WGS sequence"/>
</dbReference>
<dbReference type="VEuPathDB" id="FungiDB:I7I52_11175"/>
<evidence type="ECO:0000313" key="2">
    <source>
        <dbReference type="EMBL" id="KAG5287409.1"/>
    </source>
</evidence>
<keyword evidence="1" id="KW-1133">Transmembrane helix</keyword>
<keyword evidence="1" id="KW-0472">Membrane</keyword>
<name>A0A8H7Y7T0_AJECA</name>
<reference evidence="2 3" key="1">
    <citation type="submission" date="2021-01" db="EMBL/GenBank/DDBJ databases">
        <title>Chromosome-level genome assembly of a human fungal pathogen reveals clustering of transcriptionally co-regulated genes.</title>
        <authorList>
            <person name="Voorhies M."/>
            <person name="Cohen S."/>
            <person name="Shea T.P."/>
            <person name="Petrus S."/>
            <person name="Munoz J.F."/>
            <person name="Poplawski S."/>
            <person name="Goldman W.E."/>
            <person name="Michael T."/>
            <person name="Cuomo C.A."/>
            <person name="Sil A."/>
            <person name="Beyhan S."/>
        </authorList>
    </citation>
    <scope>NUCLEOTIDE SEQUENCE [LARGE SCALE GENOMIC DNA]</scope>
    <source>
        <strain evidence="2 3">G184AR</strain>
    </source>
</reference>
<accession>A0A8H7Y7T0</accession>
<feature type="transmembrane region" description="Helical" evidence="1">
    <location>
        <begin position="12"/>
        <end position="30"/>
    </location>
</feature>
<evidence type="ECO:0000256" key="1">
    <source>
        <dbReference type="SAM" id="Phobius"/>
    </source>
</evidence>
<sequence>MAKMIPLQLLGFWKHIIVVVVVLRIFFFSGSMQSEAMTASPQGPCPRIAQANTTAQFVQSPVPPGWLSHGLFIIPAL</sequence>
<protein>
    <submittedName>
        <fullName evidence="2">Uncharacterized protein</fullName>
    </submittedName>
</protein>
<dbReference type="AlphaFoldDB" id="A0A8H7Y7T0"/>
<keyword evidence="1" id="KW-0812">Transmembrane</keyword>
<evidence type="ECO:0000313" key="3">
    <source>
        <dbReference type="Proteomes" id="UP000670092"/>
    </source>
</evidence>
<gene>
    <name evidence="2" type="ORF">I7I52_11175</name>
</gene>
<organism evidence="2 3">
    <name type="scientific">Ajellomyces capsulatus</name>
    <name type="common">Darling's disease fungus</name>
    <name type="synonym">Histoplasma capsulatum</name>
    <dbReference type="NCBI Taxonomy" id="5037"/>
    <lineage>
        <taxon>Eukaryota</taxon>
        <taxon>Fungi</taxon>
        <taxon>Dikarya</taxon>
        <taxon>Ascomycota</taxon>
        <taxon>Pezizomycotina</taxon>
        <taxon>Eurotiomycetes</taxon>
        <taxon>Eurotiomycetidae</taxon>
        <taxon>Onygenales</taxon>
        <taxon>Ajellomycetaceae</taxon>
        <taxon>Histoplasma</taxon>
    </lineage>
</organism>
<dbReference type="EMBL" id="JAEVHI010000007">
    <property type="protein sequence ID" value="KAG5287409.1"/>
    <property type="molecule type" value="Genomic_DNA"/>
</dbReference>